<gene>
    <name evidence="2" type="ORF">PR003_g26752</name>
</gene>
<dbReference type="Proteomes" id="UP000434957">
    <property type="component" value="Unassembled WGS sequence"/>
</dbReference>
<keyword evidence="3" id="KW-1185">Reference proteome</keyword>
<accession>A0A6A4C3U1</accession>
<feature type="compositionally biased region" description="Acidic residues" evidence="1">
    <location>
        <begin position="1"/>
        <end position="11"/>
    </location>
</feature>
<evidence type="ECO:0000313" key="2">
    <source>
        <dbReference type="EMBL" id="KAE9284832.1"/>
    </source>
</evidence>
<organism evidence="2 3">
    <name type="scientific">Phytophthora rubi</name>
    <dbReference type="NCBI Taxonomy" id="129364"/>
    <lineage>
        <taxon>Eukaryota</taxon>
        <taxon>Sar</taxon>
        <taxon>Stramenopiles</taxon>
        <taxon>Oomycota</taxon>
        <taxon>Peronosporomycetes</taxon>
        <taxon>Peronosporales</taxon>
        <taxon>Peronosporaceae</taxon>
        <taxon>Phytophthora</taxon>
    </lineage>
</organism>
<sequence length="52" mass="5665">MTGQEEREEEATPSSRLEDCSGVGNDGRPEEGPLATDETGRKERKEGNGEEN</sequence>
<evidence type="ECO:0000256" key="1">
    <source>
        <dbReference type="SAM" id="MobiDB-lite"/>
    </source>
</evidence>
<evidence type="ECO:0000313" key="3">
    <source>
        <dbReference type="Proteomes" id="UP000434957"/>
    </source>
</evidence>
<proteinExistence type="predicted"/>
<dbReference type="EMBL" id="QXFT01003540">
    <property type="protein sequence ID" value="KAE9284832.1"/>
    <property type="molecule type" value="Genomic_DNA"/>
</dbReference>
<protein>
    <submittedName>
        <fullName evidence="2">Uncharacterized protein</fullName>
    </submittedName>
</protein>
<dbReference type="AlphaFoldDB" id="A0A6A4C3U1"/>
<feature type="region of interest" description="Disordered" evidence="1">
    <location>
        <begin position="1"/>
        <end position="52"/>
    </location>
</feature>
<comment type="caution">
    <text evidence="2">The sequence shown here is derived from an EMBL/GenBank/DDBJ whole genome shotgun (WGS) entry which is preliminary data.</text>
</comment>
<name>A0A6A4C3U1_9STRA</name>
<feature type="compositionally biased region" description="Basic and acidic residues" evidence="1">
    <location>
        <begin position="38"/>
        <end position="52"/>
    </location>
</feature>
<reference evidence="2 3" key="1">
    <citation type="submission" date="2018-08" db="EMBL/GenBank/DDBJ databases">
        <title>Genomic investigation of the strawberry pathogen Phytophthora fragariae indicates pathogenicity is determined by transcriptional variation in three key races.</title>
        <authorList>
            <person name="Adams T.M."/>
            <person name="Armitage A.D."/>
            <person name="Sobczyk M.K."/>
            <person name="Bates H.J."/>
            <person name="Dunwell J.M."/>
            <person name="Nellist C.F."/>
            <person name="Harrison R.J."/>
        </authorList>
    </citation>
    <scope>NUCLEOTIDE SEQUENCE [LARGE SCALE GENOMIC DNA]</scope>
    <source>
        <strain evidence="2 3">SCRP333</strain>
    </source>
</reference>